<keyword evidence="4" id="KW-1185">Reference proteome</keyword>
<dbReference type="PROSITE" id="PS51257">
    <property type="entry name" value="PROKAR_LIPOPROTEIN"/>
    <property type="match status" value="1"/>
</dbReference>
<protein>
    <submittedName>
        <fullName evidence="3">Mobile element protein</fullName>
    </submittedName>
</protein>
<sequence length="275" mass="30282">MIKYIRALFYALSLTLMAFGLTACDNVPSGYVGVKVQKYGDDRGVQLEVKGPGRYFVGPTADIFVFPTFTQSYVWDKAGQSDESFSFQTVEGLSVNADIGISYSIPRENAPKVFQKYRRGVDEITGVYLRAMVRDSLNMAAASMGVEDVYGKGKSDLQSRVEKEVKEEAAKVGITVEKVYFVGEMRLPDQIRNSISNKMAAAQQAQQKETELKSAEADAAKKIATAKGDAEAIRITAEALARNPLYLQDKALDKWNGVLPQYMGAGQIPFVKQVQ</sequence>
<dbReference type="Gene3D" id="3.30.479.30">
    <property type="entry name" value="Band 7 domain"/>
    <property type="match status" value="1"/>
</dbReference>
<feature type="domain" description="Band 7" evidence="2">
    <location>
        <begin position="27"/>
        <end position="217"/>
    </location>
</feature>
<dbReference type="Pfam" id="PF01145">
    <property type="entry name" value="Band_7"/>
    <property type="match status" value="1"/>
</dbReference>
<dbReference type="SUPFAM" id="SSF117892">
    <property type="entry name" value="Band 7/SPFH domain"/>
    <property type="match status" value="1"/>
</dbReference>
<dbReference type="EMBL" id="MW460246">
    <property type="protein sequence ID" value="QRE00365.1"/>
    <property type="molecule type" value="Genomic_DNA"/>
</dbReference>
<reference evidence="3" key="1">
    <citation type="submission" date="2021-01" db="EMBL/GenBank/DDBJ databases">
        <authorList>
            <person name="Rakov C."/>
            <person name="Alkalay-Oren S."/>
            <person name="Coppenhagen-Glazer S."/>
            <person name="Hazan R."/>
        </authorList>
    </citation>
    <scope>NUCLEOTIDE SEQUENCE</scope>
</reference>
<dbReference type="PANTHER" id="PTHR42911">
    <property type="entry name" value="MODULATOR OF FTSH PROTEASE HFLC"/>
    <property type="match status" value="1"/>
</dbReference>
<dbReference type="InterPro" id="IPR001107">
    <property type="entry name" value="Band_7"/>
</dbReference>
<evidence type="ECO:0000256" key="1">
    <source>
        <dbReference type="SAM" id="Coils"/>
    </source>
</evidence>
<feature type="coiled-coil region" evidence="1">
    <location>
        <begin position="198"/>
        <end position="225"/>
    </location>
</feature>
<accession>A0A889IQ86</accession>
<dbReference type="InterPro" id="IPR036013">
    <property type="entry name" value="Band_7/SPFH_dom_sf"/>
</dbReference>
<organism evidence="3 4">
    <name type="scientific">Burkholderia phage BCSR52</name>
    <dbReference type="NCBI Taxonomy" id="2805748"/>
    <lineage>
        <taxon>Viruses</taxon>
        <taxon>Duplodnaviria</taxon>
        <taxon>Heunggongvirae</taxon>
        <taxon>Uroviricota</taxon>
        <taxon>Caudoviricetes</taxon>
        <taxon>Lindbergviridae</taxon>
        <taxon>Irusalimvirus</taxon>
        <taxon>Irusalimvirus BCSR52</taxon>
    </lineage>
</organism>
<evidence type="ECO:0000259" key="2">
    <source>
        <dbReference type="Pfam" id="PF01145"/>
    </source>
</evidence>
<keyword evidence="1" id="KW-0175">Coiled coil</keyword>
<evidence type="ECO:0000313" key="3">
    <source>
        <dbReference type="EMBL" id="QRE00365.1"/>
    </source>
</evidence>
<proteinExistence type="predicted"/>
<name>A0A889IQ86_9CAUD</name>
<dbReference type="Proteomes" id="UP000622430">
    <property type="component" value="Segment"/>
</dbReference>
<dbReference type="PANTHER" id="PTHR42911:SF1">
    <property type="entry name" value="MODULATOR OF FTSH PROTEASE HFLC"/>
    <property type="match status" value="1"/>
</dbReference>
<evidence type="ECO:0000313" key="4">
    <source>
        <dbReference type="Proteomes" id="UP000622430"/>
    </source>
</evidence>